<evidence type="ECO:0000256" key="12">
    <source>
        <dbReference type="ARBA" id="ARBA00023024"/>
    </source>
</evidence>
<dbReference type="SUPFAM" id="SSF88713">
    <property type="entry name" value="Glycoside hydrolase/deacetylase"/>
    <property type="match status" value="1"/>
</dbReference>
<keyword evidence="12" id="KW-0146">Chitin degradation</keyword>
<feature type="region of interest" description="Disordered" evidence="22">
    <location>
        <begin position="447"/>
        <end position="474"/>
    </location>
</feature>
<dbReference type="PANTHER" id="PTHR10587:SF133">
    <property type="entry name" value="CHITIN DEACETYLASE 1-RELATED"/>
    <property type="match status" value="1"/>
</dbReference>
<dbReference type="Pfam" id="PF01522">
    <property type="entry name" value="Polysacc_deac_1"/>
    <property type="match status" value="1"/>
</dbReference>
<keyword evidence="9" id="KW-0479">Metal-binding</keyword>
<keyword evidence="8" id="KW-0336">GPI-anchor</keyword>
<evidence type="ECO:0000313" key="26">
    <source>
        <dbReference type="Proteomes" id="UP001215151"/>
    </source>
</evidence>
<feature type="domain" description="NodB homology" evidence="24">
    <location>
        <begin position="242"/>
        <end position="442"/>
    </location>
</feature>
<organism evidence="25 26">
    <name type="scientific">Trametes cubensis</name>
    <dbReference type="NCBI Taxonomy" id="1111947"/>
    <lineage>
        <taxon>Eukaryota</taxon>
        <taxon>Fungi</taxon>
        <taxon>Dikarya</taxon>
        <taxon>Basidiomycota</taxon>
        <taxon>Agaricomycotina</taxon>
        <taxon>Agaricomycetes</taxon>
        <taxon>Polyporales</taxon>
        <taxon>Polyporaceae</taxon>
        <taxon>Trametes</taxon>
    </lineage>
</organism>
<keyword evidence="19" id="KW-0624">Polysaccharide degradation</keyword>
<dbReference type="GO" id="GO:0009272">
    <property type="term" value="P:fungal-type cell wall biogenesis"/>
    <property type="evidence" value="ECO:0007669"/>
    <property type="project" value="UniProtKB-ARBA"/>
</dbReference>
<keyword evidence="13" id="KW-0472">Membrane</keyword>
<evidence type="ECO:0000256" key="4">
    <source>
        <dbReference type="ARBA" id="ARBA00010973"/>
    </source>
</evidence>
<comment type="catalytic activity">
    <reaction evidence="21">
        <text>[(1-&gt;4)-N-acetyl-beta-D-glucosaminyl](n) + n H2O = chitosan + n acetate</text>
        <dbReference type="Rhea" id="RHEA:10464"/>
        <dbReference type="Rhea" id="RHEA-COMP:9593"/>
        <dbReference type="Rhea" id="RHEA-COMP:9597"/>
        <dbReference type="ChEBI" id="CHEBI:15377"/>
        <dbReference type="ChEBI" id="CHEBI:17029"/>
        <dbReference type="ChEBI" id="CHEBI:30089"/>
        <dbReference type="ChEBI" id="CHEBI:57704"/>
        <dbReference type="EC" id="3.5.1.41"/>
    </reaction>
    <physiologicalReaction direction="left-to-right" evidence="21">
        <dbReference type="Rhea" id="RHEA:10465"/>
    </physiologicalReaction>
</comment>
<evidence type="ECO:0000256" key="11">
    <source>
        <dbReference type="ARBA" id="ARBA00022801"/>
    </source>
</evidence>
<keyword evidence="16" id="KW-0170">Cobalt</keyword>
<dbReference type="AlphaFoldDB" id="A0AAD7X5V0"/>
<dbReference type="GO" id="GO:0000272">
    <property type="term" value="P:polysaccharide catabolic process"/>
    <property type="evidence" value="ECO:0007669"/>
    <property type="project" value="UniProtKB-KW"/>
</dbReference>
<evidence type="ECO:0000256" key="8">
    <source>
        <dbReference type="ARBA" id="ARBA00022622"/>
    </source>
</evidence>
<comment type="cofactor">
    <cofactor evidence="1">
        <name>Co(2+)</name>
        <dbReference type="ChEBI" id="CHEBI:48828"/>
    </cofactor>
</comment>
<dbReference type="GO" id="GO:0004099">
    <property type="term" value="F:chitin deacetylase activity"/>
    <property type="evidence" value="ECO:0007669"/>
    <property type="project" value="UniProtKB-EC"/>
</dbReference>
<evidence type="ECO:0000256" key="13">
    <source>
        <dbReference type="ARBA" id="ARBA00023136"/>
    </source>
</evidence>
<evidence type="ECO:0000256" key="16">
    <source>
        <dbReference type="ARBA" id="ARBA00023285"/>
    </source>
</evidence>
<keyword evidence="11" id="KW-0378">Hydrolase</keyword>
<dbReference type="InterPro" id="IPR002509">
    <property type="entry name" value="NODB_dom"/>
</dbReference>
<name>A0AAD7X5V0_9APHY</name>
<keyword evidence="7" id="KW-0964">Secreted</keyword>
<gene>
    <name evidence="25" type="ORF">ONZ51_g11941</name>
</gene>
<comment type="similarity">
    <text evidence="4">Belongs to the polysaccharide deacetylase family.</text>
</comment>
<evidence type="ECO:0000256" key="20">
    <source>
        <dbReference type="ARBA" id="ARBA00024056"/>
    </source>
</evidence>
<proteinExistence type="inferred from homology"/>
<reference evidence="25" key="1">
    <citation type="submission" date="2022-11" db="EMBL/GenBank/DDBJ databases">
        <title>Genome Sequence of Cubamyces cubensis.</title>
        <authorList>
            <person name="Buettner E."/>
        </authorList>
    </citation>
    <scope>NUCLEOTIDE SEQUENCE</scope>
    <source>
        <strain evidence="25">MPL-01</strain>
    </source>
</reference>
<evidence type="ECO:0000256" key="14">
    <source>
        <dbReference type="ARBA" id="ARBA00023180"/>
    </source>
</evidence>
<evidence type="ECO:0000256" key="23">
    <source>
        <dbReference type="SAM" id="SignalP"/>
    </source>
</evidence>
<evidence type="ECO:0000256" key="7">
    <source>
        <dbReference type="ARBA" id="ARBA00022525"/>
    </source>
</evidence>
<dbReference type="InterPro" id="IPR011330">
    <property type="entry name" value="Glyco_hydro/deAcase_b/a-brl"/>
</dbReference>
<evidence type="ECO:0000256" key="18">
    <source>
        <dbReference type="ARBA" id="ARBA00023316"/>
    </source>
</evidence>
<feature type="compositionally biased region" description="Polar residues" evidence="22">
    <location>
        <begin position="451"/>
        <end position="464"/>
    </location>
</feature>
<dbReference type="InterPro" id="IPR050248">
    <property type="entry name" value="Polysacc_deacetylase_ArnD"/>
</dbReference>
<evidence type="ECO:0000256" key="2">
    <source>
        <dbReference type="ARBA" id="ARBA00004191"/>
    </source>
</evidence>
<protein>
    <recommendedName>
        <fullName evidence="20">chitin deacetylase</fullName>
        <ecNumber evidence="20">3.5.1.41</ecNumber>
    </recommendedName>
</protein>
<comment type="caution">
    <text evidence="25">The sequence shown here is derived from an EMBL/GenBank/DDBJ whole genome shotgun (WGS) entry which is preliminary data.</text>
</comment>
<keyword evidence="10 23" id="KW-0732">Signal</keyword>
<evidence type="ECO:0000256" key="17">
    <source>
        <dbReference type="ARBA" id="ARBA00023288"/>
    </source>
</evidence>
<evidence type="ECO:0000256" key="15">
    <source>
        <dbReference type="ARBA" id="ARBA00023277"/>
    </source>
</evidence>
<dbReference type="GO" id="GO:0006032">
    <property type="term" value="P:chitin catabolic process"/>
    <property type="evidence" value="ECO:0007669"/>
    <property type="project" value="UniProtKB-KW"/>
</dbReference>
<sequence length="503" mass="51933">MLTLPALSALLAATLSLELVAVNAHGPHPGAHYAHRGHAHKRQAPAAGTDSIVAAASGTSSFSLSVTGAAPLGTTASTTAVGTPAGGSTVITTPGATGVTTATSVATAPVSSADIGTGVYDIPPLASISSGMPSGPLPSLTATYTPGATPSYISGAPPLPTKFMFNAADWPELDKVPPTDNDPLIQEWMKELDGHDIPDITPTQDGSCAGDPAAAAQAEERGWWTCGGWTSGNDIVACPDKMTWGVSFDDGPAPYTPKLLKYLEDKDLNATFFVVGSRVVSYPDILIAEYMAGHEIAVHTWSHHPLTALTNEQIVAELGYTRRAIQAVLGVTPTTMRAPFGDIDNRVRAISNAMGLQPIIWTTGPGGPFDTNDWHVPAGTVTGEQQFEIFEGLLGNATIMDTGFIVLEHDLFEITVDLAVGYTLDAALTHNPPFKLESIGTCMGMPPTDLYQETTTNKSQSGQHSSSAAADGTDSDSNAAGRVFASSAFAGVAAAAVALAGLL</sequence>
<dbReference type="PROSITE" id="PS51677">
    <property type="entry name" value="NODB"/>
    <property type="match status" value="1"/>
</dbReference>
<evidence type="ECO:0000256" key="1">
    <source>
        <dbReference type="ARBA" id="ARBA00001941"/>
    </source>
</evidence>
<dbReference type="GO" id="GO:0098552">
    <property type="term" value="C:side of membrane"/>
    <property type="evidence" value="ECO:0007669"/>
    <property type="project" value="UniProtKB-KW"/>
</dbReference>
<keyword evidence="5" id="KW-1003">Cell membrane</keyword>
<dbReference type="EC" id="3.5.1.41" evidence="20"/>
<keyword evidence="15" id="KW-0119">Carbohydrate metabolism</keyword>
<dbReference type="PANTHER" id="PTHR10587">
    <property type="entry name" value="GLYCOSYL TRANSFERASE-RELATED"/>
    <property type="match status" value="1"/>
</dbReference>
<evidence type="ECO:0000256" key="10">
    <source>
        <dbReference type="ARBA" id="ARBA00022729"/>
    </source>
</evidence>
<accession>A0AAD7X5V0</accession>
<evidence type="ECO:0000256" key="22">
    <source>
        <dbReference type="SAM" id="MobiDB-lite"/>
    </source>
</evidence>
<evidence type="ECO:0000313" key="25">
    <source>
        <dbReference type="EMBL" id="KAJ8456752.1"/>
    </source>
</evidence>
<evidence type="ECO:0000256" key="6">
    <source>
        <dbReference type="ARBA" id="ARBA00022512"/>
    </source>
</evidence>
<feature type="chain" id="PRO_5041956633" description="chitin deacetylase" evidence="23">
    <location>
        <begin position="25"/>
        <end position="503"/>
    </location>
</feature>
<feature type="signal peptide" evidence="23">
    <location>
        <begin position="1"/>
        <end position="24"/>
    </location>
</feature>
<dbReference type="Gene3D" id="3.20.20.370">
    <property type="entry name" value="Glycoside hydrolase/deacetylase"/>
    <property type="match status" value="1"/>
</dbReference>
<keyword evidence="14" id="KW-0325">Glycoprotein</keyword>
<dbReference type="GO" id="GO:0046872">
    <property type="term" value="F:metal ion binding"/>
    <property type="evidence" value="ECO:0007669"/>
    <property type="project" value="UniProtKB-KW"/>
</dbReference>
<evidence type="ECO:0000256" key="9">
    <source>
        <dbReference type="ARBA" id="ARBA00022723"/>
    </source>
</evidence>
<dbReference type="FunFam" id="3.20.20.370:FF:000004">
    <property type="entry name" value="Related to Chitin deacetylase"/>
    <property type="match status" value="1"/>
</dbReference>
<dbReference type="Proteomes" id="UP001215151">
    <property type="component" value="Unassembled WGS sequence"/>
</dbReference>
<keyword evidence="26" id="KW-1185">Reference proteome</keyword>
<feature type="compositionally biased region" description="Low complexity" evidence="22">
    <location>
        <begin position="465"/>
        <end position="474"/>
    </location>
</feature>
<evidence type="ECO:0000256" key="19">
    <source>
        <dbReference type="ARBA" id="ARBA00023326"/>
    </source>
</evidence>
<evidence type="ECO:0000256" key="3">
    <source>
        <dbReference type="ARBA" id="ARBA00004609"/>
    </source>
</evidence>
<dbReference type="GO" id="GO:0005886">
    <property type="term" value="C:plasma membrane"/>
    <property type="evidence" value="ECO:0007669"/>
    <property type="project" value="UniProtKB-SubCell"/>
</dbReference>
<evidence type="ECO:0000256" key="21">
    <source>
        <dbReference type="ARBA" id="ARBA00048494"/>
    </source>
</evidence>
<comment type="subcellular location">
    <subcellularLocation>
        <location evidence="3">Cell membrane</location>
        <topology evidence="3">Lipid-anchor</topology>
        <topology evidence="3">GPI-anchor</topology>
    </subcellularLocation>
    <subcellularLocation>
        <location evidence="2">Secreted</location>
        <location evidence="2">Cell wall</location>
    </subcellularLocation>
</comment>
<keyword evidence="17" id="KW-0449">Lipoprotein</keyword>
<dbReference type="GO" id="GO:0071555">
    <property type="term" value="P:cell wall organization"/>
    <property type="evidence" value="ECO:0007669"/>
    <property type="project" value="UniProtKB-KW"/>
</dbReference>
<evidence type="ECO:0000256" key="5">
    <source>
        <dbReference type="ARBA" id="ARBA00022475"/>
    </source>
</evidence>
<evidence type="ECO:0000259" key="24">
    <source>
        <dbReference type="PROSITE" id="PS51677"/>
    </source>
</evidence>
<keyword evidence="18" id="KW-0961">Cell wall biogenesis/degradation</keyword>
<keyword evidence="6" id="KW-0134">Cell wall</keyword>
<dbReference type="EMBL" id="JAPEVG010000637">
    <property type="protein sequence ID" value="KAJ8456752.1"/>
    <property type="molecule type" value="Genomic_DNA"/>
</dbReference>